<feature type="region of interest" description="Disordered" evidence="1">
    <location>
        <begin position="558"/>
        <end position="584"/>
    </location>
</feature>
<dbReference type="SUPFAM" id="SSF53474">
    <property type="entry name" value="alpha/beta-Hydrolases"/>
    <property type="match status" value="1"/>
</dbReference>
<keyword evidence="2" id="KW-0812">Transmembrane</keyword>
<reference evidence="3 4" key="1">
    <citation type="submission" date="2023-01" db="EMBL/GenBank/DDBJ databases">
        <title>Analysis of 21 Apiospora genomes using comparative genomics revels a genus with tremendous synthesis potential of carbohydrate active enzymes and secondary metabolites.</title>
        <authorList>
            <person name="Sorensen T."/>
        </authorList>
    </citation>
    <scope>NUCLEOTIDE SEQUENCE [LARGE SCALE GENOMIC DNA]</scope>
    <source>
        <strain evidence="3 4">CBS 83171</strain>
    </source>
</reference>
<dbReference type="Proteomes" id="UP001446871">
    <property type="component" value="Unassembled WGS sequence"/>
</dbReference>
<feature type="transmembrane region" description="Helical" evidence="2">
    <location>
        <begin position="20"/>
        <end position="40"/>
    </location>
</feature>
<name>A0ABR1TN97_9PEZI</name>
<feature type="region of interest" description="Disordered" evidence="1">
    <location>
        <begin position="501"/>
        <end position="525"/>
    </location>
</feature>
<sequence>MLLDHNQWTYAAIVGVKYSITYIGLWCLVYFFLVAFAFGLPGISHPVSIAIEAYGAIEILWYFIWFLPFKARLQRPGMPMTQMTRAQRRKLMANALKNVPDVRLFVRKWFCMAHIDQIYRDNVKDWLAWALFAKESQELSQDEWYELDEYVDEAQEQAGLVLLPGRAEGKPMRLNLEPVEMYHRPLVWYYFMSFTEVGGWAFLAAKGFTFYRQPRKTFFSIFPFRPMTLLAPRASASKEFSYYCRPHRSKTHRPVLFVHGIGIGVPTYMTWLSSIPKEIGVVAIEIMNASNRICPEGVPPTVFARAVAQILRQQNMEDIVFVSHSYGTFMARPLLEHPEVGPKINSMILCDPVAILLHLPNVAYNITQRKGVITPEIEIEFGAGRDPMIAHTVCRRFHWPEHILFREDFAGRRTTAVVAGRDCVLDGPAVASYVYYGRCDQTSLSDMKELDKTWTNWTGRSDMELMYLPDRDHGQSLLLPKLAQRIAEAIVTYADYSKDPVPMPSTMEHKSENHSRPASPPESYRGLDETAAGIPLEDMAHPHSTKVRTLAAIHTSSFSHSHSSSMEDGRTMVESSPSPEEGWRNTQFIETYASSRYSIPDPTPHRSPRNMI</sequence>
<feature type="transmembrane region" description="Helical" evidence="2">
    <location>
        <begin position="47"/>
        <end position="67"/>
    </location>
</feature>
<dbReference type="EMBL" id="JAQQWM010000009">
    <property type="protein sequence ID" value="KAK8047917.1"/>
    <property type="molecule type" value="Genomic_DNA"/>
</dbReference>
<protein>
    <recommendedName>
        <fullName evidence="5">AB hydrolase-1 domain-containing protein</fullName>
    </recommendedName>
</protein>
<evidence type="ECO:0008006" key="5">
    <source>
        <dbReference type="Google" id="ProtNLM"/>
    </source>
</evidence>
<proteinExistence type="predicted"/>
<accession>A0ABR1TN97</accession>
<dbReference type="PANTHER" id="PTHR37471">
    <property type="entry name" value="UNNAMED PRODUCT"/>
    <property type="match status" value="1"/>
</dbReference>
<feature type="compositionally biased region" description="Polar residues" evidence="1">
    <location>
        <begin position="573"/>
        <end position="584"/>
    </location>
</feature>
<gene>
    <name evidence="3" type="ORF">PG996_015981</name>
</gene>
<dbReference type="InterPro" id="IPR029058">
    <property type="entry name" value="AB_hydrolase_fold"/>
</dbReference>
<evidence type="ECO:0000313" key="4">
    <source>
        <dbReference type="Proteomes" id="UP001446871"/>
    </source>
</evidence>
<evidence type="ECO:0000256" key="2">
    <source>
        <dbReference type="SAM" id="Phobius"/>
    </source>
</evidence>
<feature type="transmembrane region" description="Helical" evidence="2">
    <location>
        <begin position="187"/>
        <end position="205"/>
    </location>
</feature>
<keyword evidence="4" id="KW-1185">Reference proteome</keyword>
<keyword evidence="2" id="KW-1133">Transmembrane helix</keyword>
<keyword evidence="2" id="KW-0472">Membrane</keyword>
<evidence type="ECO:0000256" key="1">
    <source>
        <dbReference type="SAM" id="MobiDB-lite"/>
    </source>
</evidence>
<organism evidence="3 4">
    <name type="scientific">Apiospora saccharicola</name>
    <dbReference type="NCBI Taxonomy" id="335842"/>
    <lineage>
        <taxon>Eukaryota</taxon>
        <taxon>Fungi</taxon>
        <taxon>Dikarya</taxon>
        <taxon>Ascomycota</taxon>
        <taxon>Pezizomycotina</taxon>
        <taxon>Sordariomycetes</taxon>
        <taxon>Xylariomycetidae</taxon>
        <taxon>Amphisphaeriales</taxon>
        <taxon>Apiosporaceae</taxon>
        <taxon>Apiospora</taxon>
    </lineage>
</organism>
<evidence type="ECO:0000313" key="3">
    <source>
        <dbReference type="EMBL" id="KAK8047917.1"/>
    </source>
</evidence>
<dbReference type="PANTHER" id="PTHR37471:SF1">
    <property type="entry name" value="AB HYDROLASE-1 DOMAIN-CONTAINING PROTEIN"/>
    <property type="match status" value="1"/>
</dbReference>
<dbReference type="Gene3D" id="3.40.50.1820">
    <property type="entry name" value="alpha/beta hydrolase"/>
    <property type="match status" value="1"/>
</dbReference>
<comment type="caution">
    <text evidence="3">The sequence shown here is derived from an EMBL/GenBank/DDBJ whole genome shotgun (WGS) entry which is preliminary data.</text>
</comment>